<protein>
    <recommendedName>
        <fullName evidence="3">Transferrin-binding protein B C-lobe/N-lobe beta barrel domain-containing protein</fullName>
    </recommendedName>
</protein>
<keyword evidence="2" id="KW-1185">Reference proteome</keyword>
<evidence type="ECO:0000313" key="2">
    <source>
        <dbReference type="Proteomes" id="UP001623290"/>
    </source>
</evidence>
<dbReference type="RefSeq" id="WP_406720519.1">
    <property type="nucleotide sequence ID" value="NZ_CP135443.1"/>
</dbReference>
<evidence type="ECO:0008006" key="3">
    <source>
        <dbReference type="Google" id="ProtNLM"/>
    </source>
</evidence>
<dbReference type="SUPFAM" id="SSF56925">
    <property type="entry name" value="OMPA-like"/>
    <property type="match status" value="1"/>
</dbReference>
<organism evidence="1 2">
    <name type="scientific">Thioclava litoralis</name>
    <dbReference type="NCBI Taxonomy" id="3076557"/>
    <lineage>
        <taxon>Bacteria</taxon>
        <taxon>Pseudomonadati</taxon>
        <taxon>Pseudomonadota</taxon>
        <taxon>Alphaproteobacteria</taxon>
        <taxon>Rhodobacterales</taxon>
        <taxon>Paracoccaceae</taxon>
        <taxon>Thioclava</taxon>
    </lineage>
</organism>
<name>A0ABZ1DWI1_9RHOB</name>
<dbReference type="Gene3D" id="2.40.160.90">
    <property type="match status" value="1"/>
</dbReference>
<sequence>MKNGFALICVIGLVAGCGGGSGGGSGASGTQAMALNAAAAAERLDALEQTEGLTDYDNLPSSGRATYNGYGVLVNDAEENGFIGKATLTADFGDDSLSGHVEQFGYAEAADGATKLSSASGRLDITNGTITDLAGTAQIDADVSGNVTGGGKTVVVDGQATGTFVGDDYDGIGLAASPDTMTATENGVQSDYYLAVIGER</sequence>
<accession>A0ABZ1DWI1</accession>
<gene>
    <name evidence="1" type="ORF">RPE78_10520</name>
</gene>
<reference evidence="1 2" key="1">
    <citation type="submission" date="2023-09" db="EMBL/GenBank/DDBJ databases">
        <title>Thioclava shenzhenensis sp. nov., a multidrug resistant bacteria-antagonizing species isolated from coastal seawater.</title>
        <authorList>
            <person name="Long M."/>
        </authorList>
    </citation>
    <scope>NUCLEOTIDE SEQUENCE [LARGE SCALE GENOMIC DNA]</scope>
    <source>
        <strain evidence="1 2">FTW29</strain>
    </source>
</reference>
<dbReference type="EMBL" id="CP135443">
    <property type="protein sequence ID" value="WRY33124.1"/>
    <property type="molecule type" value="Genomic_DNA"/>
</dbReference>
<evidence type="ECO:0000313" key="1">
    <source>
        <dbReference type="EMBL" id="WRY33124.1"/>
    </source>
</evidence>
<dbReference type="PROSITE" id="PS51257">
    <property type="entry name" value="PROKAR_LIPOPROTEIN"/>
    <property type="match status" value="1"/>
</dbReference>
<proteinExistence type="predicted"/>
<dbReference type="Proteomes" id="UP001623290">
    <property type="component" value="Chromosome"/>
</dbReference>
<dbReference type="InterPro" id="IPR011250">
    <property type="entry name" value="OMP/PagP_B-barrel"/>
</dbReference>